<proteinExistence type="predicted"/>
<evidence type="ECO:0000313" key="2">
    <source>
        <dbReference type="Proteomes" id="UP001561046"/>
    </source>
</evidence>
<protein>
    <recommendedName>
        <fullName evidence="3">SMI1/KNR4 family protein</fullName>
    </recommendedName>
</protein>
<evidence type="ECO:0008006" key="3">
    <source>
        <dbReference type="Google" id="ProtNLM"/>
    </source>
</evidence>
<organism evidence="1 2">
    <name type="scientific">Comamonas guangdongensis</name>
    <dbReference type="NCBI Taxonomy" id="510515"/>
    <lineage>
        <taxon>Bacteria</taxon>
        <taxon>Pseudomonadati</taxon>
        <taxon>Pseudomonadota</taxon>
        <taxon>Betaproteobacteria</taxon>
        <taxon>Burkholderiales</taxon>
        <taxon>Comamonadaceae</taxon>
        <taxon>Comamonas</taxon>
    </lineage>
</organism>
<comment type="caution">
    <text evidence="1">The sequence shown here is derived from an EMBL/GenBank/DDBJ whole genome shotgun (WGS) entry which is preliminary data.</text>
</comment>
<accession>A0ABV3ZZ73</accession>
<evidence type="ECO:0000313" key="1">
    <source>
        <dbReference type="EMBL" id="MEX8194199.1"/>
    </source>
</evidence>
<dbReference type="Proteomes" id="UP001561046">
    <property type="component" value="Unassembled WGS sequence"/>
</dbReference>
<dbReference type="RefSeq" id="WP_369339382.1">
    <property type="nucleotide sequence ID" value="NZ_JBFYGN010000018.1"/>
</dbReference>
<gene>
    <name evidence="1" type="ORF">AB6724_15265</name>
</gene>
<name>A0ABV3ZZ73_9BURK</name>
<reference evidence="1 2" key="1">
    <citation type="journal article" date="2013" name="Int. J. Syst. Evol. Microbiol.">
        <title>Comamonas guangdongensis sp. nov., isolated from subterranean forest sediment, and emended description of the genus Comamonas.</title>
        <authorList>
            <person name="Zhang J."/>
            <person name="Wang Y."/>
            <person name="Zhou S."/>
            <person name="Wu C."/>
            <person name="He J."/>
            <person name="Li F."/>
        </authorList>
    </citation>
    <scope>NUCLEOTIDE SEQUENCE [LARGE SCALE GENOMIC DNA]</scope>
    <source>
        <strain evidence="1 2">CCTCC AB2011133</strain>
    </source>
</reference>
<sequence length="239" mass="26535">MASPRTQAIRTLHRQWCGLFDAPGADAEAILRSTFQGCRQALESRQSELLALNYPVESMLCPSTALPQRIARLEQALGAPIPLSLACFWQEVGGVSLVSLGDYVHLDFWQEQGLGDACCDGLYIEALHADAEDYFLSEWEEFQDSPEEFYFPLSPDAYHKDDVSGGAGYGLRVQRGQSDVLTPWLGYEGSAAEQDWGQAFDFVGYLRWSLLVHAGFPGFAAEAAFAPIRDRLLSRIEVF</sequence>
<keyword evidence="2" id="KW-1185">Reference proteome</keyword>
<dbReference type="EMBL" id="JBFYGN010000018">
    <property type="protein sequence ID" value="MEX8194199.1"/>
    <property type="molecule type" value="Genomic_DNA"/>
</dbReference>